<dbReference type="Pfam" id="PF00059">
    <property type="entry name" value="Lectin_C"/>
    <property type="match status" value="1"/>
</dbReference>
<keyword evidence="1" id="KW-1015">Disulfide bond</keyword>
<evidence type="ECO:0000313" key="3">
    <source>
        <dbReference type="EMBL" id="KAL0961580.1"/>
    </source>
</evidence>
<protein>
    <recommendedName>
        <fullName evidence="2">C-type lectin domain-containing protein</fullName>
    </recommendedName>
</protein>
<accession>A0ABD0VZB0</accession>
<dbReference type="InterPro" id="IPR018378">
    <property type="entry name" value="C-type_lectin_CS"/>
</dbReference>
<sequence length="78" mass="8842">MYIGLNDIITEGSWEWTGSGQSSSSFTTYWKNGEPNDSGGEDCAVMETWSSDPLKSWNDVPCTRESNWVCEKNHKRCN</sequence>
<evidence type="ECO:0000313" key="4">
    <source>
        <dbReference type="Proteomes" id="UP001557470"/>
    </source>
</evidence>
<name>A0ABD0VZB0_UMBPY</name>
<evidence type="ECO:0000259" key="2">
    <source>
        <dbReference type="PROSITE" id="PS50041"/>
    </source>
</evidence>
<gene>
    <name evidence="3" type="ORF">UPYG_G00354990</name>
</gene>
<dbReference type="PANTHER" id="PTHR22803">
    <property type="entry name" value="MANNOSE, PHOSPHOLIPASE, LECTIN RECEPTOR RELATED"/>
    <property type="match status" value="1"/>
</dbReference>
<proteinExistence type="predicted"/>
<dbReference type="InterPro" id="IPR016186">
    <property type="entry name" value="C-type_lectin-like/link_sf"/>
</dbReference>
<dbReference type="EMBL" id="JAGEUA010000148">
    <property type="protein sequence ID" value="KAL0961580.1"/>
    <property type="molecule type" value="Genomic_DNA"/>
</dbReference>
<reference evidence="3 4" key="1">
    <citation type="submission" date="2024-06" db="EMBL/GenBank/DDBJ databases">
        <authorList>
            <person name="Pan Q."/>
            <person name="Wen M."/>
            <person name="Jouanno E."/>
            <person name="Zahm M."/>
            <person name="Klopp C."/>
            <person name="Cabau C."/>
            <person name="Louis A."/>
            <person name="Berthelot C."/>
            <person name="Parey E."/>
            <person name="Roest Crollius H."/>
            <person name="Montfort J."/>
            <person name="Robinson-Rechavi M."/>
            <person name="Bouchez O."/>
            <person name="Lampietro C."/>
            <person name="Lopez Roques C."/>
            <person name="Donnadieu C."/>
            <person name="Postlethwait J."/>
            <person name="Bobe J."/>
            <person name="Verreycken H."/>
            <person name="Guiguen Y."/>
        </authorList>
    </citation>
    <scope>NUCLEOTIDE SEQUENCE [LARGE SCALE GENOMIC DNA]</scope>
    <source>
        <strain evidence="3">Up_M1</strain>
        <tissue evidence="3">Testis</tissue>
    </source>
</reference>
<feature type="domain" description="C-type lectin" evidence="2">
    <location>
        <begin position="1"/>
        <end position="71"/>
    </location>
</feature>
<dbReference type="InterPro" id="IPR050111">
    <property type="entry name" value="C-type_lectin/snaclec_domain"/>
</dbReference>
<comment type="caution">
    <text evidence="3">The sequence shown here is derived from an EMBL/GenBank/DDBJ whole genome shotgun (WGS) entry which is preliminary data.</text>
</comment>
<dbReference type="SUPFAM" id="SSF56436">
    <property type="entry name" value="C-type lectin-like"/>
    <property type="match status" value="1"/>
</dbReference>
<dbReference type="PROSITE" id="PS50041">
    <property type="entry name" value="C_TYPE_LECTIN_2"/>
    <property type="match status" value="1"/>
</dbReference>
<dbReference type="PROSITE" id="PS00615">
    <property type="entry name" value="C_TYPE_LECTIN_1"/>
    <property type="match status" value="1"/>
</dbReference>
<dbReference type="InterPro" id="IPR016187">
    <property type="entry name" value="CTDL_fold"/>
</dbReference>
<keyword evidence="4" id="KW-1185">Reference proteome</keyword>
<dbReference type="Gene3D" id="3.10.100.10">
    <property type="entry name" value="Mannose-Binding Protein A, subunit A"/>
    <property type="match status" value="1"/>
</dbReference>
<evidence type="ECO:0000256" key="1">
    <source>
        <dbReference type="ARBA" id="ARBA00023157"/>
    </source>
</evidence>
<dbReference type="InterPro" id="IPR001304">
    <property type="entry name" value="C-type_lectin-like"/>
</dbReference>
<dbReference type="AlphaFoldDB" id="A0ABD0VZB0"/>
<organism evidence="3 4">
    <name type="scientific">Umbra pygmaea</name>
    <name type="common">Eastern mudminnow</name>
    <dbReference type="NCBI Taxonomy" id="75934"/>
    <lineage>
        <taxon>Eukaryota</taxon>
        <taxon>Metazoa</taxon>
        <taxon>Chordata</taxon>
        <taxon>Craniata</taxon>
        <taxon>Vertebrata</taxon>
        <taxon>Euteleostomi</taxon>
        <taxon>Actinopterygii</taxon>
        <taxon>Neopterygii</taxon>
        <taxon>Teleostei</taxon>
        <taxon>Protacanthopterygii</taxon>
        <taxon>Esociformes</taxon>
        <taxon>Umbridae</taxon>
        <taxon>Umbra</taxon>
    </lineage>
</organism>
<dbReference type="Proteomes" id="UP001557470">
    <property type="component" value="Unassembled WGS sequence"/>
</dbReference>